<name>A0ABQ5HIN2_9ASTR</name>
<comment type="caution">
    <text evidence="2">The sequence shown here is derived from an EMBL/GenBank/DDBJ whole genome shotgun (WGS) entry which is preliminary data.</text>
</comment>
<feature type="transmembrane region" description="Helical" evidence="1">
    <location>
        <begin position="177"/>
        <end position="201"/>
    </location>
</feature>
<evidence type="ECO:0000313" key="3">
    <source>
        <dbReference type="Proteomes" id="UP001151760"/>
    </source>
</evidence>
<gene>
    <name evidence="2" type="ORF">Tco_1068983</name>
</gene>
<keyword evidence="1" id="KW-1133">Transmembrane helix</keyword>
<keyword evidence="1" id="KW-0812">Transmembrane</keyword>
<sequence>MSTTNSNMYPGQYPRVLSHPLRQISTSSFCYRTPDGLKSTFDLLVFHQFRNPHQPIIKTISIEEITTIQTEETISTSSTDFSIDALNQPPSPLFLWAFFFLKQVMLDRCPMKAIFTLRGGKEAIHIHPDQTQKYTHRLQPYDGQTKSTSSIWLVKSILYSQEVLGFFKRDRELAIPLHIMSLWFLLLLQISLLSGLDFLLFEEAYSFLLYKRYPTSSELIQLIRILRETS</sequence>
<keyword evidence="1" id="KW-0472">Membrane</keyword>
<organism evidence="2 3">
    <name type="scientific">Tanacetum coccineum</name>
    <dbReference type="NCBI Taxonomy" id="301880"/>
    <lineage>
        <taxon>Eukaryota</taxon>
        <taxon>Viridiplantae</taxon>
        <taxon>Streptophyta</taxon>
        <taxon>Embryophyta</taxon>
        <taxon>Tracheophyta</taxon>
        <taxon>Spermatophyta</taxon>
        <taxon>Magnoliopsida</taxon>
        <taxon>eudicotyledons</taxon>
        <taxon>Gunneridae</taxon>
        <taxon>Pentapetalae</taxon>
        <taxon>asterids</taxon>
        <taxon>campanulids</taxon>
        <taxon>Asterales</taxon>
        <taxon>Asteraceae</taxon>
        <taxon>Asteroideae</taxon>
        <taxon>Anthemideae</taxon>
        <taxon>Anthemidinae</taxon>
        <taxon>Tanacetum</taxon>
    </lineage>
</organism>
<evidence type="ECO:0000313" key="2">
    <source>
        <dbReference type="EMBL" id="GJT87266.1"/>
    </source>
</evidence>
<keyword evidence="3" id="KW-1185">Reference proteome</keyword>
<accession>A0ABQ5HIN2</accession>
<evidence type="ECO:0000256" key="1">
    <source>
        <dbReference type="SAM" id="Phobius"/>
    </source>
</evidence>
<proteinExistence type="predicted"/>
<protein>
    <submittedName>
        <fullName evidence="2">Uncharacterized protein</fullName>
    </submittedName>
</protein>
<reference evidence="2" key="1">
    <citation type="journal article" date="2022" name="Int. J. Mol. Sci.">
        <title>Draft Genome of Tanacetum Coccineum: Genomic Comparison of Closely Related Tanacetum-Family Plants.</title>
        <authorList>
            <person name="Yamashiro T."/>
            <person name="Shiraishi A."/>
            <person name="Nakayama K."/>
            <person name="Satake H."/>
        </authorList>
    </citation>
    <scope>NUCLEOTIDE SEQUENCE</scope>
</reference>
<dbReference type="EMBL" id="BQNB010019623">
    <property type="protein sequence ID" value="GJT87266.1"/>
    <property type="molecule type" value="Genomic_DNA"/>
</dbReference>
<dbReference type="Proteomes" id="UP001151760">
    <property type="component" value="Unassembled WGS sequence"/>
</dbReference>
<reference evidence="2" key="2">
    <citation type="submission" date="2022-01" db="EMBL/GenBank/DDBJ databases">
        <authorList>
            <person name="Yamashiro T."/>
            <person name="Shiraishi A."/>
            <person name="Satake H."/>
            <person name="Nakayama K."/>
        </authorList>
    </citation>
    <scope>NUCLEOTIDE SEQUENCE</scope>
</reference>